<gene>
    <name evidence="1" type="ORF">ABIH81_21025</name>
</gene>
<evidence type="ECO:0000313" key="1">
    <source>
        <dbReference type="EMBL" id="XBT80121.1"/>
    </source>
</evidence>
<organism evidence="1">
    <name type="scientific">Micromonospora sp. HUAS YX12</name>
    <dbReference type="NCBI Taxonomy" id="3156396"/>
    <lineage>
        <taxon>Bacteria</taxon>
        <taxon>Bacillati</taxon>
        <taxon>Actinomycetota</taxon>
        <taxon>Actinomycetes</taxon>
        <taxon>Micromonosporales</taxon>
        <taxon>Micromonosporaceae</taxon>
        <taxon>Micromonospora</taxon>
    </lineage>
</organism>
<name>A0AAU7QVQ5_9ACTN</name>
<reference evidence="1" key="1">
    <citation type="submission" date="2024-06" db="EMBL/GenBank/DDBJ databases">
        <title>Micromonospora sp. strain HUAS YX12 genome sequences.</title>
        <authorList>
            <person name="Mo P."/>
        </authorList>
    </citation>
    <scope>NUCLEOTIDE SEQUENCE</scope>
    <source>
        <strain evidence="1">HUAS YX12</strain>
    </source>
</reference>
<accession>A0AAU7QVQ5</accession>
<dbReference type="RefSeq" id="WP_349876607.1">
    <property type="nucleotide sequence ID" value="NZ_CP157974.1"/>
</dbReference>
<protein>
    <submittedName>
        <fullName evidence="1">Uncharacterized protein</fullName>
    </submittedName>
</protein>
<proteinExistence type="predicted"/>
<dbReference type="AlphaFoldDB" id="A0AAU7QVQ5"/>
<sequence length="41" mass="4374">MAEGTPSAPEREISGYTALSEERILRHCPDVRDCTVLAAAG</sequence>
<dbReference type="EMBL" id="CP157974">
    <property type="protein sequence ID" value="XBT80121.1"/>
    <property type="molecule type" value="Genomic_DNA"/>
</dbReference>